<sequence>MAAQSGHPLLGGGQITRLSKVVTAAEAVRLIRDGATVATGGFVGIGFAEAIATALEQRFLDQHHPRDLTLIYAAGQGDGKERGLNHLGHEGLVRRVIGGH</sequence>
<organism evidence="1 2">
    <name type="scientific">Roseicella aerolata</name>
    <dbReference type="NCBI Taxonomy" id="2883479"/>
    <lineage>
        <taxon>Bacteria</taxon>
        <taxon>Pseudomonadati</taxon>
        <taxon>Pseudomonadota</taxon>
        <taxon>Alphaproteobacteria</taxon>
        <taxon>Acetobacterales</taxon>
        <taxon>Roseomonadaceae</taxon>
        <taxon>Roseicella</taxon>
    </lineage>
</organism>
<dbReference type="AlphaFoldDB" id="A0A9X1L7L3"/>
<dbReference type="InterPro" id="IPR004165">
    <property type="entry name" value="CoA_trans_fam_I"/>
</dbReference>
<protein>
    <recommendedName>
        <fullName evidence="3">Coenzyme A transferase</fullName>
    </recommendedName>
</protein>
<accession>A0A9X1L7L3</accession>
<evidence type="ECO:0000313" key="2">
    <source>
        <dbReference type="Proteomes" id="UP001139311"/>
    </source>
</evidence>
<dbReference type="PANTHER" id="PTHR43293:SF1">
    <property type="entry name" value="ACETATE COA-TRANSFERASE YDIF"/>
    <property type="match status" value="1"/>
</dbReference>
<reference evidence="1" key="1">
    <citation type="submission" date="2021-10" db="EMBL/GenBank/DDBJ databases">
        <title>Roseicella aerolatum sp. nov., isolated from aerosols of e-waste dismantling site.</title>
        <authorList>
            <person name="Qin T."/>
        </authorList>
    </citation>
    <scope>NUCLEOTIDE SEQUENCE</scope>
    <source>
        <strain evidence="1">GB24</strain>
    </source>
</reference>
<dbReference type="EMBL" id="JAJAQI010000013">
    <property type="protein sequence ID" value="MCB4822116.1"/>
    <property type="molecule type" value="Genomic_DNA"/>
</dbReference>
<dbReference type="PANTHER" id="PTHR43293">
    <property type="entry name" value="ACETATE COA-TRANSFERASE YDIF"/>
    <property type="match status" value="1"/>
</dbReference>
<dbReference type="InterPro" id="IPR037171">
    <property type="entry name" value="NagB/RpiA_transferase-like"/>
</dbReference>
<keyword evidence="2" id="KW-1185">Reference proteome</keyword>
<evidence type="ECO:0008006" key="3">
    <source>
        <dbReference type="Google" id="ProtNLM"/>
    </source>
</evidence>
<dbReference type="Proteomes" id="UP001139311">
    <property type="component" value="Unassembled WGS sequence"/>
</dbReference>
<proteinExistence type="predicted"/>
<evidence type="ECO:0000313" key="1">
    <source>
        <dbReference type="EMBL" id="MCB4822116.1"/>
    </source>
</evidence>
<dbReference type="GO" id="GO:0008410">
    <property type="term" value="F:CoA-transferase activity"/>
    <property type="evidence" value="ECO:0007669"/>
    <property type="project" value="InterPro"/>
</dbReference>
<dbReference type="Pfam" id="PF01144">
    <property type="entry name" value="CoA_trans"/>
    <property type="match status" value="1"/>
</dbReference>
<dbReference type="RefSeq" id="WP_226607948.1">
    <property type="nucleotide sequence ID" value="NZ_JAJAQI010000013.1"/>
</dbReference>
<name>A0A9X1L7L3_9PROT</name>
<gene>
    <name evidence="1" type="ORF">LHA35_10260</name>
</gene>
<dbReference type="Gene3D" id="3.40.1080.10">
    <property type="entry name" value="Glutaconate Coenzyme A-transferase"/>
    <property type="match status" value="1"/>
</dbReference>
<comment type="caution">
    <text evidence="1">The sequence shown here is derived from an EMBL/GenBank/DDBJ whole genome shotgun (WGS) entry which is preliminary data.</text>
</comment>
<dbReference type="SUPFAM" id="SSF100950">
    <property type="entry name" value="NagB/RpiA/CoA transferase-like"/>
    <property type="match status" value="1"/>
</dbReference>